<dbReference type="AlphaFoldDB" id="A0A2N5Q2S9"/>
<comment type="caution">
    <text evidence="2">The sequence shown here is derived from an EMBL/GenBank/DDBJ whole genome shotgun (WGS) entry which is preliminary data.</text>
</comment>
<dbReference type="InterPro" id="IPR010359">
    <property type="entry name" value="IrrE_HExxH"/>
</dbReference>
<dbReference type="EMBL" id="NIHW01000004">
    <property type="protein sequence ID" value="PLT88773.1"/>
    <property type="molecule type" value="Genomic_DNA"/>
</dbReference>
<organism evidence="2 4">
    <name type="scientific">Mediterraneibacter gnavus</name>
    <name type="common">Ruminococcus gnavus</name>
    <dbReference type="NCBI Taxonomy" id="33038"/>
    <lineage>
        <taxon>Bacteria</taxon>
        <taxon>Bacillati</taxon>
        <taxon>Bacillota</taxon>
        <taxon>Clostridia</taxon>
        <taxon>Lachnospirales</taxon>
        <taxon>Lachnospiraceae</taxon>
        <taxon>Mediterraneibacter</taxon>
    </lineage>
</organism>
<proteinExistence type="predicted"/>
<protein>
    <submittedName>
        <fullName evidence="3">ImmA/IrrE family metallo-endopeptidase</fullName>
    </submittedName>
    <submittedName>
        <fullName evidence="2">Toxin-antitoxin system, toxin component</fullName>
    </submittedName>
</protein>
<dbReference type="RefSeq" id="WP_101882000.1">
    <property type="nucleotide sequence ID" value="NZ_NIHW01000004.1"/>
</dbReference>
<dbReference type="Gene3D" id="1.10.10.2910">
    <property type="match status" value="1"/>
</dbReference>
<dbReference type="Pfam" id="PF06114">
    <property type="entry name" value="Peptidase_M78"/>
    <property type="match status" value="1"/>
</dbReference>
<reference evidence="3 5" key="2">
    <citation type="submission" date="2018-08" db="EMBL/GenBank/DDBJ databases">
        <title>A genome reference for cultivated species of the human gut microbiota.</title>
        <authorList>
            <person name="Zou Y."/>
            <person name="Xue W."/>
            <person name="Luo G."/>
        </authorList>
    </citation>
    <scope>NUCLEOTIDE SEQUENCE [LARGE SCALE GENOMIC DNA]</scope>
    <source>
        <strain evidence="3 5">AF33-12</strain>
    </source>
</reference>
<dbReference type="PANTHER" id="PTHR43236">
    <property type="entry name" value="ANTITOXIN HIGA1"/>
    <property type="match status" value="1"/>
</dbReference>
<name>A0A2N5Q2S9_MEDGN</name>
<sequence length="143" mass="17201">MDIKERVNQIVRKYGTRNPLEIVKAMDIILVRHPLEGVRGFYHYFQRNHIIYVDERLPENELLFVIAHELGHLFLHKDSNAIFMDTRTNFVTNKFETEADRFALNLLIQDSDIEDHLDFTTDQFSRLFGYHKKMIELRMKDFQ</sequence>
<dbReference type="PANTHER" id="PTHR43236:SF1">
    <property type="entry name" value="BLL7220 PROTEIN"/>
    <property type="match status" value="1"/>
</dbReference>
<dbReference type="InterPro" id="IPR052345">
    <property type="entry name" value="Rad_response_metalloprotease"/>
</dbReference>
<evidence type="ECO:0000313" key="2">
    <source>
        <dbReference type="EMBL" id="PLT88773.1"/>
    </source>
</evidence>
<evidence type="ECO:0000313" key="5">
    <source>
        <dbReference type="Proteomes" id="UP000285610"/>
    </source>
</evidence>
<gene>
    <name evidence="2" type="ORF">CDL20_03105</name>
    <name evidence="3" type="ORF">DWZ50_13145</name>
</gene>
<accession>A0A2N5Q2S9</accession>
<feature type="domain" description="IrrE N-terminal-like" evidence="1">
    <location>
        <begin position="25"/>
        <end position="139"/>
    </location>
</feature>
<evidence type="ECO:0000259" key="1">
    <source>
        <dbReference type="Pfam" id="PF06114"/>
    </source>
</evidence>
<reference evidence="2 4" key="1">
    <citation type="journal article" date="2017" name="Genome Med.">
        <title>A novel Ruminococcus gnavus clade enriched in inflammatory bowel disease patients.</title>
        <authorList>
            <person name="Hall A.B."/>
            <person name="Yassour M."/>
            <person name="Sauk J."/>
            <person name="Garner A."/>
            <person name="Jiang X."/>
            <person name="Arthur T."/>
            <person name="Lagoudas G.K."/>
            <person name="Vatanen T."/>
            <person name="Fornelos N."/>
            <person name="Wilson R."/>
            <person name="Bertha M."/>
            <person name="Cohen M."/>
            <person name="Garber J."/>
            <person name="Khalili H."/>
            <person name="Gevers D."/>
            <person name="Ananthakrishnan A.N."/>
            <person name="Kugathasan S."/>
            <person name="Lander E.S."/>
            <person name="Blainey P."/>
            <person name="Vlamakis H."/>
            <person name="Xavier R.J."/>
            <person name="Huttenhower C."/>
        </authorList>
    </citation>
    <scope>NUCLEOTIDE SEQUENCE [LARGE SCALE GENOMIC DNA]</scope>
    <source>
        <strain evidence="2 4">RJX1128</strain>
    </source>
</reference>
<dbReference type="EMBL" id="QRQE01000034">
    <property type="protein sequence ID" value="RHM73002.1"/>
    <property type="molecule type" value="Genomic_DNA"/>
</dbReference>
<evidence type="ECO:0000313" key="4">
    <source>
        <dbReference type="Proteomes" id="UP000234840"/>
    </source>
</evidence>
<evidence type="ECO:0000313" key="3">
    <source>
        <dbReference type="EMBL" id="RHM73002.1"/>
    </source>
</evidence>
<dbReference type="Proteomes" id="UP000285610">
    <property type="component" value="Unassembled WGS sequence"/>
</dbReference>
<dbReference type="Proteomes" id="UP000234840">
    <property type="component" value="Unassembled WGS sequence"/>
</dbReference>